<gene>
    <name evidence="2" type="primary">Necator_chrV.g17921</name>
    <name evidence="2" type="ORF">RB195_013131</name>
</gene>
<feature type="compositionally biased region" description="Gly residues" evidence="1">
    <location>
        <begin position="91"/>
        <end position="122"/>
    </location>
</feature>
<proteinExistence type="predicted"/>
<dbReference type="EMBL" id="JAVFWL010000005">
    <property type="protein sequence ID" value="KAK6753952.1"/>
    <property type="molecule type" value="Genomic_DNA"/>
</dbReference>
<comment type="caution">
    <text evidence="2">The sequence shown here is derived from an EMBL/GenBank/DDBJ whole genome shotgun (WGS) entry which is preliminary data.</text>
</comment>
<accession>A0ABR1DU67</accession>
<reference evidence="2 3" key="1">
    <citation type="submission" date="2023-08" db="EMBL/GenBank/DDBJ databases">
        <title>A Necator americanus chromosomal reference genome.</title>
        <authorList>
            <person name="Ilik V."/>
            <person name="Petrzelkova K.J."/>
            <person name="Pardy F."/>
            <person name="Fuh T."/>
            <person name="Niatou-Singa F.S."/>
            <person name="Gouil Q."/>
            <person name="Baker L."/>
            <person name="Ritchie M.E."/>
            <person name="Jex A.R."/>
            <person name="Gazzola D."/>
            <person name="Li H."/>
            <person name="Toshio Fujiwara R."/>
            <person name="Zhan B."/>
            <person name="Aroian R.V."/>
            <person name="Pafco B."/>
            <person name="Schwarz E.M."/>
        </authorList>
    </citation>
    <scope>NUCLEOTIDE SEQUENCE [LARGE SCALE GENOMIC DNA]</scope>
    <source>
        <strain evidence="2 3">Aroian</strain>
        <tissue evidence="2">Whole animal</tissue>
    </source>
</reference>
<evidence type="ECO:0000313" key="3">
    <source>
        <dbReference type="Proteomes" id="UP001303046"/>
    </source>
</evidence>
<organism evidence="2 3">
    <name type="scientific">Necator americanus</name>
    <name type="common">Human hookworm</name>
    <dbReference type="NCBI Taxonomy" id="51031"/>
    <lineage>
        <taxon>Eukaryota</taxon>
        <taxon>Metazoa</taxon>
        <taxon>Ecdysozoa</taxon>
        <taxon>Nematoda</taxon>
        <taxon>Chromadorea</taxon>
        <taxon>Rhabditida</taxon>
        <taxon>Rhabditina</taxon>
        <taxon>Rhabditomorpha</taxon>
        <taxon>Strongyloidea</taxon>
        <taxon>Ancylostomatidae</taxon>
        <taxon>Bunostominae</taxon>
        <taxon>Necator</taxon>
    </lineage>
</organism>
<evidence type="ECO:0008006" key="4">
    <source>
        <dbReference type="Google" id="ProtNLM"/>
    </source>
</evidence>
<sequence>MLASESRDDLQKQVQSWRDRLQQYGLRLNISKTEYMECGPRIEDGSIRVDGTELNKIFQIMFTTMQSTLPILLMSLIVVCARPQYGPYGGGPFGPGGGPGGRGGPFGRPGGPGRGAFGGGFGQPPPPPPPGGLFGPIEQEIPMVQLVDTIDEIVVDSVSELEVR</sequence>
<dbReference type="Proteomes" id="UP001303046">
    <property type="component" value="Unassembled WGS sequence"/>
</dbReference>
<evidence type="ECO:0000256" key="1">
    <source>
        <dbReference type="SAM" id="MobiDB-lite"/>
    </source>
</evidence>
<protein>
    <recommendedName>
        <fullName evidence="4">Reverse transcriptase domain-containing protein</fullName>
    </recommendedName>
</protein>
<evidence type="ECO:0000313" key="2">
    <source>
        <dbReference type="EMBL" id="KAK6753952.1"/>
    </source>
</evidence>
<keyword evidence="3" id="KW-1185">Reference proteome</keyword>
<name>A0ABR1DU67_NECAM</name>
<feature type="region of interest" description="Disordered" evidence="1">
    <location>
        <begin position="91"/>
        <end position="138"/>
    </location>
</feature>